<organism evidence="2">
    <name type="scientific">mine drainage metagenome</name>
    <dbReference type="NCBI Taxonomy" id="410659"/>
    <lineage>
        <taxon>unclassified sequences</taxon>
        <taxon>metagenomes</taxon>
        <taxon>ecological metagenomes</taxon>
    </lineage>
</organism>
<dbReference type="EMBL" id="CABM01000004">
    <property type="protein sequence ID" value="CBH95273.1"/>
    <property type="molecule type" value="Genomic_DNA"/>
</dbReference>
<feature type="compositionally biased region" description="Polar residues" evidence="1">
    <location>
        <begin position="46"/>
        <end position="57"/>
    </location>
</feature>
<sequence>MRNRVCNRVMAGSGFQGTKGRRAAMGVLPGFYPSVELRSRKAGKLSDQTSRHTNATGTLARLSARHQRAS</sequence>
<comment type="caution">
    <text evidence="2">The sequence shown here is derived from an EMBL/GenBank/DDBJ whole genome shotgun (WGS) entry which is preliminary data.</text>
</comment>
<reference evidence="2" key="1">
    <citation type="submission" date="2009-10" db="EMBL/GenBank/DDBJ databases">
        <title>Diversity of trophic interactions inside an arsenic-rich microbial ecosystem.</title>
        <authorList>
            <person name="Bertin P.N."/>
            <person name="Heinrich-Salmeron A."/>
            <person name="Pelletier E."/>
            <person name="Goulhen-Chollet F."/>
            <person name="Arsene-Ploetze F."/>
            <person name="Gallien S."/>
            <person name="Calteau A."/>
            <person name="Vallenet D."/>
            <person name="Casiot C."/>
            <person name="Chane-Woon-Ming B."/>
            <person name="Giloteaux L."/>
            <person name="Barakat M."/>
            <person name="Bonnefoy V."/>
            <person name="Bruneel O."/>
            <person name="Chandler M."/>
            <person name="Cleiss J."/>
            <person name="Duran R."/>
            <person name="Elbaz-Poulichet F."/>
            <person name="Fonknechten N."/>
            <person name="Lauga B."/>
            <person name="Mornico D."/>
            <person name="Ortet P."/>
            <person name="Schaeffer C."/>
            <person name="Siguier P."/>
            <person name="Alexander Thil Smith A."/>
            <person name="Van Dorsselaer A."/>
            <person name="Weissenbach J."/>
            <person name="Medigue C."/>
            <person name="Le Paslier D."/>
        </authorList>
    </citation>
    <scope>NUCLEOTIDE SEQUENCE</scope>
</reference>
<proteinExistence type="predicted"/>
<accession>E6PK22</accession>
<dbReference type="AlphaFoldDB" id="E6PK22"/>
<evidence type="ECO:0000256" key="1">
    <source>
        <dbReference type="SAM" id="MobiDB-lite"/>
    </source>
</evidence>
<name>E6PK22_9ZZZZ</name>
<evidence type="ECO:0000313" key="2">
    <source>
        <dbReference type="EMBL" id="CBH95273.1"/>
    </source>
</evidence>
<gene>
    <name evidence="2" type="ORF">CARN2_0663</name>
</gene>
<feature type="region of interest" description="Disordered" evidence="1">
    <location>
        <begin position="40"/>
        <end position="70"/>
    </location>
</feature>
<protein>
    <submittedName>
        <fullName evidence="2">Uncharacterized protein</fullName>
    </submittedName>
</protein>